<evidence type="ECO:0000313" key="3">
    <source>
        <dbReference type="EMBL" id="PVG80620.1"/>
    </source>
</evidence>
<accession>A0A2T8F4J2</accession>
<dbReference type="Gene3D" id="3.10.129.10">
    <property type="entry name" value="Hotdog Thioesterase"/>
    <property type="match status" value="1"/>
</dbReference>
<dbReference type="Pfam" id="PF13279">
    <property type="entry name" value="4HBT_2"/>
    <property type="match status" value="1"/>
</dbReference>
<dbReference type="InterPro" id="IPR050563">
    <property type="entry name" value="4-hydroxybenzoyl-CoA_TE"/>
</dbReference>
<name>A0A2T8F4J2_9ACTN</name>
<sequence>MTADSSHPLSDRAVASALSSPSSFPVRWPVTTRWADNDMFGHLNNAVYYQLFDTAINGWIATELSRDPMTSRTTGVVAESGCRFLAEVRFPSPLTVGLAVTRLGRSSVTYQLGLIDGQGEDAEVRQPTVAAVGHWVHVYVDRESGRPVSIPPGIRALLATAQRTSAAGPRGSATSST</sequence>
<proteinExistence type="inferred from homology"/>
<evidence type="ECO:0000256" key="2">
    <source>
        <dbReference type="ARBA" id="ARBA00022801"/>
    </source>
</evidence>
<evidence type="ECO:0000313" key="4">
    <source>
        <dbReference type="Proteomes" id="UP000246018"/>
    </source>
</evidence>
<comment type="caution">
    <text evidence="3">The sequence shown here is derived from an EMBL/GenBank/DDBJ whole genome shotgun (WGS) entry which is preliminary data.</text>
</comment>
<dbReference type="AlphaFoldDB" id="A0A2T8F4J2"/>
<keyword evidence="4" id="KW-1185">Reference proteome</keyword>
<reference evidence="3 4" key="1">
    <citation type="submission" date="2018-04" db="EMBL/GenBank/DDBJ databases">
        <title>Genome of Nocardioides gansuensis WSJ-1.</title>
        <authorList>
            <person name="Wu S."/>
            <person name="Wang G."/>
        </authorList>
    </citation>
    <scope>NUCLEOTIDE SEQUENCE [LARGE SCALE GENOMIC DNA]</scope>
    <source>
        <strain evidence="3 4">WSJ-1</strain>
    </source>
</reference>
<dbReference type="CDD" id="cd00586">
    <property type="entry name" value="4HBT"/>
    <property type="match status" value="1"/>
</dbReference>
<evidence type="ECO:0000256" key="1">
    <source>
        <dbReference type="ARBA" id="ARBA00005953"/>
    </source>
</evidence>
<dbReference type="PANTHER" id="PTHR31793:SF27">
    <property type="entry name" value="NOVEL THIOESTERASE SUPERFAMILY DOMAIN AND SAPOSIN A-TYPE DOMAIN CONTAINING PROTEIN (0610012H03RIK)"/>
    <property type="match status" value="1"/>
</dbReference>
<gene>
    <name evidence="3" type="ORF">DDE18_22240</name>
</gene>
<keyword evidence="2" id="KW-0378">Hydrolase</keyword>
<dbReference type="PANTHER" id="PTHR31793">
    <property type="entry name" value="4-HYDROXYBENZOYL-COA THIOESTERASE FAMILY MEMBER"/>
    <property type="match status" value="1"/>
</dbReference>
<dbReference type="Proteomes" id="UP000246018">
    <property type="component" value="Unassembled WGS sequence"/>
</dbReference>
<dbReference type="OrthoDB" id="9799036at2"/>
<dbReference type="GO" id="GO:0047617">
    <property type="term" value="F:fatty acyl-CoA hydrolase activity"/>
    <property type="evidence" value="ECO:0007669"/>
    <property type="project" value="TreeGrafter"/>
</dbReference>
<dbReference type="EMBL" id="QDGZ01000018">
    <property type="protein sequence ID" value="PVG80620.1"/>
    <property type="molecule type" value="Genomic_DNA"/>
</dbReference>
<comment type="similarity">
    <text evidence="1">Belongs to the 4-hydroxybenzoyl-CoA thioesterase family.</text>
</comment>
<organism evidence="3 4">
    <name type="scientific">Nocardioides gansuensis</name>
    <dbReference type="NCBI Taxonomy" id="2138300"/>
    <lineage>
        <taxon>Bacteria</taxon>
        <taxon>Bacillati</taxon>
        <taxon>Actinomycetota</taxon>
        <taxon>Actinomycetes</taxon>
        <taxon>Propionibacteriales</taxon>
        <taxon>Nocardioidaceae</taxon>
        <taxon>Nocardioides</taxon>
    </lineage>
</organism>
<dbReference type="InterPro" id="IPR029069">
    <property type="entry name" value="HotDog_dom_sf"/>
</dbReference>
<dbReference type="SUPFAM" id="SSF54637">
    <property type="entry name" value="Thioesterase/thiol ester dehydrase-isomerase"/>
    <property type="match status" value="1"/>
</dbReference>
<protein>
    <submittedName>
        <fullName evidence="3">4-hydroxybenzoyl-CoA thioesterase</fullName>
    </submittedName>
</protein>
<dbReference type="RefSeq" id="WP_116574617.1">
    <property type="nucleotide sequence ID" value="NZ_QDGZ01000018.1"/>
</dbReference>